<organism evidence="3 4">
    <name type="scientific">Xylophilus rhododendri</name>
    <dbReference type="NCBI Taxonomy" id="2697032"/>
    <lineage>
        <taxon>Bacteria</taxon>
        <taxon>Pseudomonadati</taxon>
        <taxon>Pseudomonadota</taxon>
        <taxon>Betaproteobacteria</taxon>
        <taxon>Burkholderiales</taxon>
        <taxon>Xylophilus</taxon>
    </lineage>
</organism>
<reference evidence="3 4" key="1">
    <citation type="submission" date="2020-01" db="EMBL/GenBank/DDBJ databases">
        <title>Genome sequencing of strain KACC 21265.</title>
        <authorList>
            <person name="Heo J."/>
            <person name="Kim S.-J."/>
            <person name="Kim J.-S."/>
            <person name="Hong S.-B."/>
            <person name="Kwon S.-W."/>
        </authorList>
    </citation>
    <scope>NUCLEOTIDE SEQUENCE [LARGE SCALE GENOMIC DNA]</scope>
    <source>
        <strain evidence="3 4">KACC 21265</strain>
    </source>
</reference>
<evidence type="ECO:0000256" key="1">
    <source>
        <dbReference type="SAM" id="MobiDB-lite"/>
    </source>
</evidence>
<dbReference type="RefSeq" id="WP_160553035.1">
    <property type="nucleotide sequence ID" value="NZ_CP047650.1"/>
</dbReference>
<protein>
    <submittedName>
        <fullName evidence="3">Uncharacterized protein</fullName>
    </submittedName>
</protein>
<feature type="region of interest" description="Disordered" evidence="1">
    <location>
        <begin position="36"/>
        <end position="57"/>
    </location>
</feature>
<gene>
    <name evidence="3" type="ORF">GT347_15485</name>
</gene>
<proteinExistence type="predicted"/>
<evidence type="ECO:0000313" key="3">
    <source>
        <dbReference type="EMBL" id="QHI99254.1"/>
    </source>
</evidence>
<feature type="compositionally biased region" description="Low complexity" evidence="1">
    <location>
        <begin position="37"/>
        <end position="49"/>
    </location>
</feature>
<name>A0A857J5H6_9BURK</name>
<evidence type="ECO:0000313" key="4">
    <source>
        <dbReference type="Proteomes" id="UP000464787"/>
    </source>
</evidence>
<evidence type="ECO:0000256" key="2">
    <source>
        <dbReference type="SAM" id="SignalP"/>
    </source>
</evidence>
<feature type="signal peptide" evidence="2">
    <location>
        <begin position="1"/>
        <end position="19"/>
    </location>
</feature>
<sequence>MKFTLSAMAAILATIILWAHHDPMLLAHVDQSDGDADTAPAMAASGPAAEDSKDPPNISAELLRRYNAGGDMRAFFSYALQHPEQGGYFYAVKFMRQCQDSADKTETGDIRPVADHPAAEIVKSHHMHLARKQLQMRCADFVSEEISRTRARDLWSSGLSQDPLVKAVAEYHASFEQYSRDPAQAARLGQAVTQVLRMEDPLVFEDLGWRLALQPRDGGKGFMLNGNFHPLDSDTDVASALYLLPCGTGLQCDRHEFDVALRCAAGEDCDASRFERVERMLRTRPGSYGRVLTAYESMRTAVALGDTQFFDRR</sequence>
<feature type="chain" id="PRO_5033043087" evidence="2">
    <location>
        <begin position="20"/>
        <end position="313"/>
    </location>
</feature>
<keyword evidence="2" id="KW-0732">Signal</keyword>
<dbReference type="AlphaFoldDB" id="A0A857J5H6"/>
<dbReference type="KEGG" id="xyk:GT347_15485"/>
<dbReference type="EMBL" id="CP047650">
    <property type="protein sequence ID" value="QHI99254.1"/>
    <property type="molecule type" value="Genomic_DNA"/>
</dbReference>
<keyword evidence="4" id="KW-1185">Reference proteome</keyword>
<dbReference type="Proteomes" id="UP000464787">
    <property type="component" value="Chromosome"/>
</dbReference>
<accession>A0A857J5H6</accession>